<dbReference type="InterPro" id="IPR030972">
    <property type="entry name" value="UrcA_uranyl"/>
</dbReference>
<keyword evidence="3" id="KW-1185">Reference proteome</keyword>
<keyword evidence="1" id="KW-0732">Signal</keyword>
<dbReference type="RefSeq" id="WP_006275014.1">
    <property type="nucleotide sequence ID" value="NZ_GL883080.1"/>
</dbReference>
<feature type="chain" id="PRO_5003314415" description="UrcA family protein" evidence="1">
    <location>
        <begin position="25"/>
        <end position="119"/>
    </location>
</feature>
<dbReference type="NCBIfam" id="TIGR04433">
    <property type="entry name" value="UrcA_uranyl"/>
    <property type="match status" value="1"/>
</dbReference>
<evidence type="ECO:0000256" key="1">
    <source>
        <dbReference type="SAM" id="SignalP"/>
    </source>
</evidence>
<dbReference type="OrthoDB" id="9960357at2"/>
<dbReference type="EMBL" id="GL883080">
    <property type="protein sequence ID" value="EGF89818.1"/>
    <property type="molecule type" value="Genomic_DNA"/>
</dbReference>
<reference evidence="3" key="1">
    <citation type="submission" date="2011-03" db="EMBL/GenBank/DDBJ databases">
        <title>Draft genome sequence of Brevundimonas diminuta.</title>
        <authorList>
            <person name="Brown P.J.B."/>
            <person name="Buechlein A."/>
            <person name="Hemmerich C."/>
            <person name="Brun Y.V."/>
        </authorList>
    </citation>
    <scope>NUCLEOTIDE SEQUENCE [LARGE SCALE GENOMIC DNA]</scope>
    <source>
        <strain evidence="3">C19</strain>
    </source>
</reference>
<dbReference type="AlphaFoldDB" id="F4QSU8"/>
<feature type="signal peptide" evidence="1">
    <location>
        <begin position="1"/>
        <end position="24"/>
    </location>
</feature>
<sequence length="119" mass="12930">MKIVRSFAAVAAVAFAFTAVAAQAEVLPIDDGRVFKKVVFNTADLQTEQRAQTVYTKIRDIAAEVCGVDGDASSWVLAEDEDCMNRAVNSAVADLKNDNLRQVHQNARATAPAYARNDR</sequence>
<accession>F4QSU8</accession>
<dbReference type="HOGENOM" id="CLU_2056516_0_0_5"/>
<evidence type="ECO:0008006" key="4">
    <source>
        <dbReference type="Google" id="ProtNLM"/>
    </source>
</evidence>
<gene>
    <name evidence="2" type="ORF">ABI_42410</name>
</gene>
<protein>
    <recommendedName>
        <fullName evidence="4">UrcA family protein</fullName>
    </recommendedName>
</protein>
<evidence type="ECO:0000313" key="3">
    <source>
        <dbReference type="Proteomes" id="UP000006512"/>
    </source>
</evidence>
<evidence type="ECO:0000313" key="2">
    <source>
        <dbReference type="EMBL" id="EGF89818.1"/>
    </source>
</evidence>
<organism evidence="2 3">
    <name type="scientific">Asticcacaulis biprosthecium C19</name>
    <dbReference type="NCBI Taxonomy" id="715226"/>
    <lineage>
        <taxon>Bacteria</taxon>
        <taxon>Pseudomonadati</taxon>
        <taxon>Pseudomonadota</taxon>
        <taxon>Alphaproteobacteria</taxon>
        <taxon>Caulobacterales</taxon>
        <taxon>Caulobacteraceae</taxon>
        <taxon>Asticcacaulis</taxon>
    </lineage>
</organism>
<name>F4QSU8_9CAUL</name>
<dbReference type="STRING" id="715226.ABI_42410"/>
<dbReference type="Proteomes" id="UP000006512">
    <property type="component" value="Unassembled WGS sequence"/>
</dbReference>
<proteinExistence type="predicted"/>